<dbReference type="PANTHER" id="PTHR31170">
    <property type="entry name" value="BNAC04G53230D PROTEIN"/>
    <property type="match status" value="1"/>
</dbReference>
<sequence>MPEARNDNAGSPATQVEGSCNCKGNSHVVVVIDGNKTTAAAPTNRRDPEVCPLISKVHGRVRSIDPGAYDPMVVSLGPYHTGRDDLLQMQREKPMCMREICSLTGRTELYFLQQVISAHLRQQALAYYLHGIHDLKQAAAAGRNERDNIILLNFRFNRMLLHDAAFLLVTMKALDDVAAAAHGERRTHGRWTDVAIVHDLLLLENQIPFAVVEKLYYEVAAVGEDDDGHCKPFSDVMRDFVRSIIEKHANRGCSIHQNGRAVHHLLHQCHMLLEPTESPATGDTTGSRDDDDDDDASVDRLKRRWHRAVQYHVAGVGLTKRIFDGGVRHHRLLDVEYRGGALEIPVLHVYDNTCSMLRNLMAMEQATAGVGNYVTAYCVFLSRLMCTSEDVALLTKKGILVHHLGSDEVVAGLFADLCKNVVFDDDDVGCNYLREACVAADERYQSRVRNWITWLKHKHFGNPWLATAAIAAVVVTICTVVQAVCAVLPKKQ</sequence>
<dbReference type="HOGENOM" id="CLU_020188_5_3_1"/>
<dbReference type="InterPro" id="IPR004158">
    <property type="entry name" value="DUF247_pln"/>
</dbReference>
<dbReference type="Pfam" id="PF03140">
    <property type="entry name" value="DUF247"/>
    <property type="match status" value="1"/>
</dbReference>
<proteinExistence type="predicted"/>
<dbReference type="PaxDb" id="65489-OBART09G04570.1"/>
<accession>A0A0D3H4X4</accession>
<evidence type="ECO:0000256" key="1">
    <source>
        <dbReference type="SAM" id="MobiDB-lite"/>
    </source>
</evidence>
<name>A0A0D3H4X4_9ORYZ</name>
<reference evidence="3" key="2">
    <citation type="submission" date="2015-03" db="UniProtKB">
        <authorList>
            <consortium name="EnsemblPlants"/>
        </authorList>
    </citation>
    <scope>IDENTIFICATION</scope>
</reference>
<evidence type="ECO:0000313" key="3">
    <source>
        <dbReference type="EnsemblPlants" id="OBART09G04570.1"/>
    </source>
</evidence>
<feature type="transmembrane region" description="Helical" evidence="2">
    <location>
        <begin position="464"/>
        <end position="488"/>
    </location>
</feature>
<keyword evidence="4" id="KW-1185">Reference proteome</keyword>
<evidence type="ECO:0000313" key="4">
    <source>
        <dbReference type="Proteomes" id="UP000026960"/>
    </source>
</evidence>
<keyword evidence="2" id="KW-0812">Transmembrane</keyword>
<keyword evidence="2" id="KW-1133">Transmembrane helix</keyword>
<dbReference type="Gramene" id="OBART09G04570.1">
    <property type="protein sequence ID" value="OBART09G04570.1"/>
    <property type="gene ID" value="OBART09G04570"/>
</dbReference>
<keyword evidence="2" id="KW-0472">Membrane</keyword>
<reference evidence="3" key="1">
    <citation type="journal article" date="2009" name="Rice">
        <title>De Novo Next Generation Sequencing of Plant Genomes.</title>
        <authorList>
            <person name="Rounsley S."/>
            <person name="Marri P.R."/>
            <person name="Yu Y."/>
            <person name="He R."/>
            <person name="Sisneros N."/>
            <person name="Goicoechea J.L."/>
            <person name="Lee S.J."/>
            <person name="Angelova A."/>
            <person name="Kudrna D."/>
            <person name="Luo M."/>
            <person name="Affourtit J."/>
            <person name="Desany B."/>
            <person name="Knight J."/>
            <person name="Niazi F."/>
            <person name="Egholm M."/>
            <person name="Wing R.A."/>
        </authorList>
    </citation>
    <scope>NUCLEOTIDE SEQUENCE [LARGE SCALE GENOMIC DNA]</scope>
    <source>
        <strain evidence="3">cv. IRGC 105608</strain>
    </source>
</reference>
<dbReference type="Proteomes" id="UP000026960">
    <property type="component" value="Chromosome 9"/>
</dbReference>
<protein>
    <submittedName>
        <fullName evidence="3">Uncharacterized protein</fullName>
    </submittedName>
</protein>
<dbReference type="STRING" id="65489.A0A0D3H4X4"/>
<dbReference type="EnsemblPlants" id="OBART09G04570.1">
    <property type="protein sequence ID" value="OBART09G04570.1"/>
    <property type="gene ID" value="OBART09G04570"/>
</dbReference>
<feature type="region of interest" description="Disordered" evidence="1">
    <location>
        <begin position="276"/>
        <end position="296"/>
    </location>
</feature>
<organism evidence="3">
    <name type="scientific">Oryza barthii</name>
    <dbReference type="NCBI Taxonomy" id="65489"/>
    <lineage>
        <taxon>Eukaryota</taxon>
        <taxon>Viridiplantae</taxon>
        <taxon>Streptophyta</taxon>
        <taxon>Embryophyta</taxon>
        <taxon>Tracheophyta</taxon>
        <taxon>Spermatophyta</taxon>
        <taxon>Magnoliopsida</taxon>
        <taxon>Liliopsida</taxon>
        <taxon>Poales</taxon>
        <taxon>Poaceae</taxon>
        <taxon>BOP clade</taxon>
        <taxon>Oryzoideae</taxon>
        <taxon>Oryzeae</taxon>
        <taxon>Oryzinae</taxon>
        <taxon>Oryza</taxon>
    </lineage>
</organism>
<dbReference type="PANTHER" id="PTHR31170:SF18">
    <property type="entry name" value="(WILD MALAYSIAN BANANA) HYPOTHETICAL PROTEIN"/>
    <property type="match status" value="1"/>
</dbReference>
<dbReference type="AlphaFoldDB" id="A0A0D3H4X4"/>
<evidence type="ECO:0000256" key="2">
    <source>
        <dbReference type="SAM" id="Phobius"/>
    </source>
</evidence>